<accession>X1DS68</accession>
<protein>
    <submittedName>
        <fullName evidence="2">Uncharacterized protein</fullName>
    </submittedName>
</protein>
<evidence type="ECO:0000256" key="1">
    <source>
        <dbReference type="SAM" id="Phobius"/>
    </source>
</evidence>
<evidence type="ECO:0000313" key="2">
    <source>
        <dbReference type="EMBL" id="GAH07824.1"/>
    </source>
</evidence>
<sequence>MTIEERLEQVENTLARVKRRNRWLVLVILLAAGVWVVFVGLTGDIEAQMGGEDGKTIRADSFVLVDETGKTRARLAVSKNGPSLSLYDEKGMPRVGLSMFKDGPMLNLFDEKGIMPLAGLGVSKDGPKLFLCDEKGETRARVAVFKSGPGLSLRPGMVLLDERGKLIWSAP</sequence>
<organism evidence="2">
    <name type="scientific">marine sediment metagenome</name>
    <dbReference type="NCBI Taxonomy" id="412755"/>
    <lineage>
        <taxon>unclassified sequences</taxon>
        <taxon>metagenomes</taxon>
        <taxon>ecological metagenomes</taxon>
    </lineage>
</organism>
<reference evidence="2" key="1">
    <citation type="journal article" date="2014" name="Front. Microbiol.">
        <title>High frequency of phylogenetically diverse reductive dehalogenase-homologous genes in deep subseafloor sedimentary metagenomes.</title>
        <authorList>
            <person name="Kawai M."/>
            <person name="Futagami T."/>
            <person name="Toyoda A."/>
            <person name="Takaki Y."/>
            <person name="Nishi S."/>
            <person name="Hori S."/>
            <person name="Arai W."/>
            <person name="Tsubouchi T."/>
            <person name="Morono Y."/>
            <person name="Uchiyama I."/>
            <person name="Ito T."/>
            <person name="Fujiyama A."/>
            <person name="Inagaki F."/>
            <person name="Takami H."/>
        </authorList>
    </citation>
    <scope>NUCLEOTIDE SEQUENCE</scope>
    <source>
        <strain evidence="2">Expedition CK06-06</strain>
    </source>
</reference>
<gene>
    <name evidence="2" type="ORF">S01H4_55652</name>
</gene>
<keyword evidence="1" id="KW-1133">Transmembrane helix</keyword>
<dbReference type="AlphaFoldDB" id="X1DS68"/>
<name>X1DS68_9ZZZZ</name>
<comment type="caution">
    <text evidence="2">The sequence shown here is derived from an EMBL/GenBank/DDBJ whole genome shotgun (WGS) entry which is preliminary data.</text>
</comment>
<keyword evidence="1" id="KW-0472">Membrane</keyword>
<proteinExistence type="predicted"/>
<dbReference type="EMBL" id="BART01032147">
    <property type="protein sequence ID" value="GAH07824.1"/>
    <property type="molecule type" value="Genomic_DNA"/>
</dbReference>
<keyword evidence="1" id="KW-0812">Transmembrane</keyword>
<feature type="transmembrane region" description="Helical" evidence="1">
    <location>
        <begin position="23"/>
        <end position="41"/>
    </location>
</feature>